<reference evidence="3" key="1">
    <citation type="submission" date="2022-11" db="EMBL/GenBank/DDBJ databases">
        <title>Dyadobacter pollutisoli sp. nov., isolated from plastic dumped soil.</title>
        <authorList>
            <person name="Kim J.M."/>
            <person name="Kim K.R."/>
            <person name="Lee J.K."/>
            <person name="Hao L."/>
            <person name="Jeon C.O."/>
        </authorList>
    </citation>
    <scope>NUCLEOTIDE SEQUENCE</scope>
    <source>
        <strain evidence="3">U1</strain>
    </source>
</reference>
<evidence type="ECO:0000259" key="2">
    <source>
        <dbReference type="Pfam" id="PF16344"/>
    </source>
</evidence>
<dbReference type="Gene3D" id="2.60.120.1440">
    <property type="match status" value="1"/>
</dbReference>
<feature type="domain" description="FecR protein" evidence="1">
    <location>
        <begin position="145"/>
        <end position="232"/>
    </location>
</feature>
<protein>
    <submittedName>
        <fullName evidence="3">FecR family protein</fullName>
    </submittedName>
</protein>
<dbReference type="PIRSF" id="PIRSF018266">
    <property type="entry name" value="FecR"/>
    <property type="match status" value="1"/>
</dbReference>
<dbReference type="Gene3D" id="3.55.50.30">
    <property type="match status" value="1"/>
</dbReference>
<dbReference type="InterPro" id="IPR032508">
    <property type="entry name" value="FecR_C"/>
</dbReference>
<sequence length="361" mass="41070">MLYPDFQSVDDFLASDRFRAWVKGECPDDKLLWQNWMALNPEKIQLYEMAVATFLMIEGHTDDISQSYVNDKVRSIIARIEETPVSPTVSFTSYWKWLAAAVVIIGLGMGWLNWKKNRSDQDVVSHVQSGVPAETWQFQSNEKKEPLLINLPDGSSVLLSMGSRVRYKNVMDSARRELYLEGEGFFEISKNPDRPFFVYTNGLTTKVLGTSFQVRAFDKESEVSVAVKTGKVMVMSGSGKEPSGSEKTFTLLPNEAISLNKENEKYVKKVLNTKLASAEMPQIPKPRFEFRFTPISEVFAELEKAYNVVIEYDKQRMRNCTLTATLTDEPFIDKLRLICIGTESTFEIQNNKIIIDSKGCP</sequence>
<evidence type="ECO:0000259" key="1">
    <source>
        <dbReference type="Pfam" id="PF04773"/>
    </source>
</evidence>
<organism evidence="3 4">
    <name type="scientific">Dyadobacter pollutisoli</name>
    <dbReference type="NCBI Taxonomy" id="2910158"/>
    <lineage>
        <taxon>Bacteria</taxon>
        <taxon>Pseudomonadati</taxon>
        <taxon>Bacteroidota</taxon>
        <taxon>Cytophagia</taxon>
        <taxon>Cytophagales</taxon>
        <taxon>Spirosomataceae</taxon>
        <taxon>Dyadobacter</taxon>
    </lineage>
</organism>
<dbReference type="RefSeq" id="WP_244819369.1">
    <property type="nucleotide sequence ID" value="NZ_CP112998.1"/>
</dbReference>
<evidence type="ECO:0000313" key="3">
    <source>
        <dbReference type="EMBL" id="WAC13522.1"/>
    </source>
</evidence>
<keyword evidence="4" id="KW-1185">Reference proteome</keyword>
<name>A0A9E8NEI9_9BACT</name>
<feature type="domain" description="Protein FecR C-terminal" evidence="2">
    <location>
        <begin position="287"/>
        <end position="355"/>
    </location>
</feature>
<gene>
    <name evidence="3" type="ORF">ON006_06105</name>
</gene>
<dbReference type="EMBL" id="CP112998">
    <property type="protein sequence ID" value="WAC13522.1"/>
    <property type="molecule type" value="Genomic_DNA"/>
</dbReference>
<dbReference type="AlphaFoldDB" id="A0A9E8NEI9"/>
<dbReference type="InterPro" id="IPR012373">
    <property type="entry name" value="Ferrdict_sens_TM"/>
</dbReference>
<dbReference type="Pfam" id="PF04773">
    <property type="entry name" value="FecR"/>
    <property type="match status" value="1"/>
</dbReference>
<dbReference type="PANTHER" id="PTHR30273">
    <property type="entry name" value="PERIPLASMIC SIGNAL SENSOR AND SIGMA FACTOR ACTIVATOR FECR-RELATED"/>
    <property type="match status" value="1"/>
</dbReference>
<dbReference type="GO" id="GO:0016989">
    <property type="term" value="F:sigma factor antagonist activity"/>
    <property type="evidence" value="ECO:0007669"/>
    <property type="project" value="TreeGrafter"/>
</dbReference>
<evidence type="ECO:0000313" key="4">
    <source>
        <dbReference type="Proteomes" id="UP001164653"/>
    </source>
</evidence>
<accession>A0A9E8NEI9</accession>
<dbReference type="PANTHER" id="PTHR30273:SF2">
    <property type="entry name" value="PROTEIN FECR"/>
    <property type="match status" value="1"/>
</dbReference>
<dbReference type="KEGG" id="dpf:ON006_06105"/>
<dbReference type="Pfam" id="PF16344">
    <property type="entry name" value="FecR_C"/>
    <property type="match status" value="1"/>
</dbReference>
<dbReference type="Proteomes" id="UP001164653">
    <property type="component" value="Chromosome"/>
</dbReference>
<dbReference type="InterPro" id="IPR006860">
    <property type="entry name" value="FecR"/>
</dbReference>
<proteinExistence type="predicted"/>